<keyword evidence="2" id="KW-1185">Reference proteome</keyword>
<dbReference type="Proteomes" id="UP000799428">
    <property type="component" value="Unassembled WGS sequence"/>
</dbReference>
<reference evidence="1" key="1">
    <citation type="journal article" date="2020" name="Stud. Mycol.">
        <title>101 Dothideomycetes genomes: a test case for predicting lifestyles and emergence of pathogens.</title>
        <authorList>
            <person name="Haridas S."/>
            <person name="Albert R."/>
            <person name="Binder M."/>
            <person name="Bloem J."/>
            <person name="Labutti K."/>
            <person name="Salamov A."/>
            <person name="Andreopoulos B."/>
            <person name="Baker S."/>
            <person name="Barry K."/>
            <person name="Bills G."/>
            <person name="Bluhm B."/>
            <person name="Cannon C."/>
            <person name="Castanera R."/>
            <person name="Culley D."/>
            <person name="Daum C."/>
            <person name="Ezra D."/>
            <person name="Gonzalez J."/>
            <person name="Henrissat B."/>
            <person name="Kuo A."/>
            <person name="Liang C."/>
            <person name="Lipzen A."/>
            <person name="Lutzoni F."/>
            <person name="Magnuson J."/>
            <person name="Mondo S."/>
            <person name="Nolan M."/>
            <person name="Ohm R."/>
            <person name="Pangilinan J."/>
            <person name="Park H.-J."/>
            <person name="Ramirez L."/>
            <person name="Alfaro M."/>
            <person name="Sun H."/>
            <person name="Tritt A."/>
            <person name="Yoshinaga Y."/>
            <person name="Zwiers L.-H."/>
            <person name="Turgeon B."/>
            <person name="Goodwin S."/>
            <person name="Spatafora J."/>
            <person name="Crous P."/>
            <person name="Grigoriev I."/>
        </authorList>
    </citation>
    <scope>NUCLEOTIDE SEQUENCE</scope>
    <source>
        <strain evidence="1">CBS 279.74</strain>
    </source>
</reference>
<evidence type="ECO:0000313" key="1">
    <source>
        <dbReference type="EMBL" id="KAF2712333.1"/>
    </source>
</evidence>
<evidence type="ECO:0000313" key="2">
    <source>
        <dbReference type="Proteomes" id="UP000799428"/>
    </source>
</evidence>
<accession>A0A6G1KI81</accession>
<dbReference type="PROSITE" id="PS51257">
    <property type="entry name" value="PROKAR_LIPOPROTEIN"/>
    <property type="match status" value="1"/>
</dbReference>
<dbReference type="AlphaFoldDB" id="A0A6G1KI81"/>
<organism evidence="1 2">
    <name type="scientific">Pleomassaria siparia CBS 279.74</name>
    <dbReference type="NCBI Taxonomy" id="1314801"/>
    <lineage>
        <taxon>Eukaryota</taxon>
        <taxon>Fungi</taxon>
        <taxon>Dikarya</taxon>
        <taxon>Ascomycota</taxon>
        <taxon>Pezizomycotina</taxon>
        <taxon>Dothideomycetes</taxon>
        <taxon>Pleosporomycetidae</taxon>
        <taxon>Pleosporales</taxon>
        <taxon>Pleomassariaceae</taxon>
        <taxon>Pleomassaria</taxon>
    </lineage>
</organism>
<sequence>MCPLHRSARNPSLSSPSLAGSCIFSRANASTRFSKRQIQNCSSYPRTFDIAGLAKPKSPFLFLFTHWTLKGVAYFFGIADDDAFLTSQDKFRTTPRNHGGCTEYNISLRHRYPP</sequence>
<gene>
    <name evidence="1" type="ORF">K504DRAFT_499435</name>
</gene>
<dbReference type="EMBL" id="MU005766">
    <property type="protein sequence ID" value="KAF2712333.1"/>
    <property type="molecule type" value="Genomic_DNA"/>
</dbReference>
<protein>
    <submittedName>
        <fullName evidence="1">Uncharacterized protein</fullName>
    </submittedName>
</protein>
<name>A0A6G1KI81_9PLEO</name>
<proteinExistence type="predicted"/>